<reference evidence="3" key="1">
    <citation type="journal article" date="2005" name="Nature">
        <title>The map-based sequence of the rice genome.</title>
        <authorList>
            <consortium name="International rice genome sequencing project (IRGSP)"/>
            <person name="Matsumoto T."/>
            <person name="Wu J."/>
            <person name="Kanamori H."/>
            <person name="Katayose Y."/>
            <person name="Fujisawa M."/>
            <person name="Namiki N."/>
            <person name="Mizuno H."/>
            <person name="Yamamoto K."/>
            <person name="Antonio B.A."/>
            <person name="Baba T."/>
            <person name="Sakata K."/>
            <person name="Nagamura Y."/>
            <person name="Aoki H."/>
            <person name="Arikawa K."/>
            <person name="Arita K."/>
            <person name="Bito T."/>
            <person name="Chiden Y."/>
            <person name="Fujitsuka N."/>
            <person name="Fukunaka R."/>
            <person name="Hamada M."/>
            <person name="Harada C."/>
            <person name="Hayashi A."/>
            <person name="Hijishita S."/>
            <person name="Honda M."/>
            <person name="Hosokawa S."/>
            <person name="Ichikawa Y."/>
            <person name="Idonuma A."/>
            <person name="Iijima M."/>
            <person name="Ikeda M."/>
            <person name="Ikeno M."/>
            <person name="Ito K."/>
            <person name="Ito S."/>
            <person name="Ito T."/>
            <person name="Ito Y."/>
            <person name="Ito Y."/>
            <person name="Iwabuchi A."/>
            <person name="Kamiya K."/>
            <person name="Karasawa W."/>
            <person name="Kurita K."/>
            <person name="Katagiri S."/>
            <person name="Kikuta A."/>
            <person name="Kobayashi H."/>
            <person name="Kobayashi N."/>
            <person name="Machita K."/>
            <person name="Maehara T."/>
            <person name="Masukawa M."/>
            <person name="Mizubayashi T."/>
            <person name="Mukai Y."/>
            <person name="Nagasaki H."/>
            <person name="Nagata Y."/>
            <person name="Naito S."/>
            <person name="Nakashima M."/>
            <person name="Nakama Y."/>
            <person name="Nakamichi Y."/>
            <person name="Nakamura M."/>
            <person name="Meguro A."/>
            <person name="Negishi M."/>
            <person name="Ohta I."/>
            <person name="Ohta T."/>
            <person name="Okamoto M."/>
            <person name="Ono N."/>
            <person name="Saji S."/>
            <person name="Sakaguchi M."/>
            <person name="Sakai K."/>
            <person name="Shibata M."/>
            <person name="Shimokawa T."/>
            <person name="Song J."/>
            <person name="Takazaki Y."/>
            <person name="Terasawa K."/>
            <person name="Tsugane M."/>
            <person name="Tsuji K."/>
            <person name="Ueda S."/>
            <person name="Waki K."/>
            <person name="Yamagata H."/>
            <person name="Yamamoto M."/>
            <person name="Yamamoto S."/>
            <person name="Yamane H."/>
            <person name="Yoshiki S."/>
            <person name="Yoshihara R."/>
            <person name="Yukawa K."/>
            <person name="Zhong H."/>
            <person name="Yano M."/>
            <person name="Yuan Q."/>
            <person name="Ouyang S."/>
            <person name="Liu J."/>
            <person name="Jones K.M."/>
            <person name="Gansberger K."/>
            <person name="Moffat K."/>
            <person name="Hill J."/>
            <person name="Bera J."/>
            <person name="Fadrosh D."/>
            <person name="Jin S."/>
            <person name="Johri S."/>
            <person name="Kim M."/>
            <person name="Overton L."/>
            <person name="Reardon M."/>
            <person name="Tsitrin T."/>
            <person name="Vuong H."/>
            <person name="Weaver B."/>
            <person name="Ciecko A."/>
            <person name="Tallon L."/>
            <person name="Jackson J."/>
            <person name="Pai G."/>
            <person name="Aken S.V."/>
            <person name="Utterback T."/>
            <person name="Reidmuller S."/>
            <person name="Feldblyum T."/>
            <person name="Hsiao J."/>
            <person name="Zismann V."/>
            <person name="Iobst S."/>
            <person name="de Vazeille A.R."/>
            <person name="Buell C.R."/>
            <person name="Ying K."/>
            <person name="Li Y."/>
            <person name="Lu T."/>
            <person name="Huang Y."/>
            <person name="Zhao Q."/>
            <person name="Feng Q."/>
            <person name="Zhang L."/>
            <person name="Zhu J."/>
            <person name="Weng Q."/>
            <person name="Mu J."/>
            <person name="Lu Y."/>
            <person name="Fan D."/>
            <person name="Liu Y."/>
            <person name="Guan J."/>
            <person name="Zhang Y."/>
            <person name="Yu S."/>
            <person name="Liu X."/>
            <person name="Zhang Y."/>
            <person name="Hong G."/>
            <person name="Han B."/>
            <person name="Choisne N."/>
            <person name="Demange N."/>
            <person name="Orjeda G."/>
            <person name="Samain S."/>
            <person name="Cattolico L."/>
            <person name="Pelletier E."/>
            <person name="Couloux A."/>
            <person name="Segurens B."/>
            <person name="Wincker P."/>
            <person name="D'Hont A."/>
            <person name="Scarpelli C."/>
            <person name="Weissenbach J."/>
            <person name="Salanoubat M."/>
            <person name="Quetier F."/>
            <person name="Yu Y."/>
            <person name="Kim H.R."/>
            <person name="Rambo T."/>
            <person name="Currie J."/>
            <person name="Collura K."/>
            <person name="Luo M."/>
            <person name="Yang T."/>
            <person name="Ammiraju J.S.S."/>
            <person name="Engler F."/>
            <person name="Soderlund C."/>
            <person name="Wing R.A."/>
            <person name="Palmer L.E."/>
            <person name="de la Bastide M."/>
            <person name="Spiegel L."/>
            <person name="Nascimento L."/>
            <person name="Zutavern T."/>
            <person name="O'Shaughnessy A."/>
            <person name="Dike S."/>
            <person name="Dedhia N."/>
            <person name="Preston R."/>
            <person name="Balija V."/>
            <person name="McCombie W.R."/>
            <person name="Chow T."/>
            <person name="Chen H."/>
            <person name="Chung M."/>
            <person name="Chen C."/>
            <person name="Shaw J."/>
            <person name="Wu H."/>
            <person name="Hsiao K."/>
            <person name="Chao Y."/>
            <person name="Chu M."/>
            <person name="Cheng C."/>
            <person name="Hour A."/>
            <person name="Lee P."/>
            <person name="Lin S."/>
            <person name="Lin Y."/>
            <person name="Liou J."/>
            <person name="Liu S."/>
            <person name="Hsing Y."/>
            <person name="Raghuvanshi S."/>
            <person name="Mohanty A."/>
            <person name="Bharti A.K."/>
            <person name="Gaur A."/>
            <person name="Gupta V."/>
            <person name="Kumar D."/>
            <person name="Ravi V."/>
            <person name="Vij S."/>
            <person name="Kapur A."/>
            <person name="Khurana P."/>
            <person name="Khurana P."/>
            <person name="Khurana J.P."/>
            <person name="Tyagi A.K."/>
            <person name="Gaikwad K."/>
            <person name="Singh A."/>
            <person name="Dalal V."/>
            <person name="Srivastava S."/>
            <person name="Dixit A."/>
            <person name="Pal A.K."/>
            <person name="Ghazi I.A."/>
            <person name="Yadav M."/>
            <person name="Pandit A."/>
            <person name="Bhargava A."/>
            <person name="Sureshbabu K."/>
            <person name="Batra K."/>
            <person name="Sharma T.R."/>
            <person name="Mohapatra T."/>
            <person name="Singh N.K."/>
            <person name="Messing J."/>
            <person name="Nelson A.B."/>
            <person name="Fuks G."/>
            <person name="Kavchok S."/>
            <person name="Keizer G."/>
            <person name="Linton E."/>
            <person name="Llaca V."/>
            <person name="Song R."/>
            <person name="Tanyolac B."/>
            <person name="Young S."/>
            <person name="Ho-Il K."/>
            <person name="Hahn J.H."/>
            <person name="Sangsakoo G."/>
            <person name="Vanavichit A."/>
            <person name="de Mattos Luiz.A.T."/>
            <person name="Zimmer P.D."/>
            <person name="Malone G."/>
            <person name="Dellagostin O."/>
            <person name="de Oliveira A.C."/>
            <person name="Bevan M."/>
            <person name="Bancroft I."/>
            <person name="Minx P."/>
            <person name="Cordum H."/>
            <person name="Wilson R."/>
            <person name="Cheng Z."/>
            <person name="Jin W."/>
            <person name="Jiang J."/>
            <person name="Leong S.A."/>
            <person name="Iwama H."/>
            <person name="Gojobori T."/>
            <person name="Itoh T."/>
            <person name="Niimura Y."/>
            <person name="Fujii Y."/>
            <person name="Habara T."/>
            <person name="Sakai H."/>
            <person name="Sato Y."/>
            <person name="Wilson G."/>
            <person name="Kumar K."/>
            <person name="McCouch S."/>
            <person name="Juretic N."/>
            <person name="Hoen D."/>
            <person name="Wright S."/>
            <person name="Bruskiewich R."/>
            <person name="Bureau T."/>
            <person name="Miyao A."/>
            <person name="Hirochika H."/>
            <person name="Nishikawa T."/>
            <person name="Kadowaki K."/>
            <person name="Sugiura M."/>
            <person name="Burr B."/>
            <person name="Sasaki T."/>
        </authorList>
    </citation>
    <scope>NUCLEOTIDE SEQUENCE [LARGE SCALE GENOMIC DNA]</scope>
    <source>
        <strain evidence="3">cv. Nipponbare</strain>
    </source>
</reference>
<accession>Q6Z2Z0</accession>
<sequence length="123" mass="12493">MERAARRGISGGTGLGEAARHGVRGDDDDGSVVATRRCAARWDGDAVATAMRRHGARGGERRDRRGDATRGGAGLETGDATARGAAAAAEGRQSGARRAGREMVARRSSGEVTARGGSGCEAT</sequence>
<proteinExistence type="predicted"/>
<protein>
    <submittedName>
        <fullName evidence="2">Uncharacterized protein</fullName>
    </submittedName>
</protein>
<feature type="compositionally biased region" description="Basic and acidic residues" evidence="1">
    <location>
        <begin position="99"/>
        <end position="109"/>
    </location>
</feature>
<feature type="compositionally biased region" description="Low complexity" evidence="1">
    <location>
        <begin position="78"/>
        <end position="97"/>
    </location>
</feature>
<organism evidence="2 3">
    <name type="scientific">Oryza sativa subsp. japonica</name>
    <name type="common">Rice</name>
    <dbReference type="NCBI Taxonomy" id="39947"/>
    <lineage>
        <taxon>Eukaryota</taxon>
        <taxon>Viridiplantae</taxon>
        <taxon>Streptophyta</taxon>
        <taxon>Embryophyta</taxon>
        <taxon>Tracheophyta</taxon>
        <taxon>Spermatophyta</taxon>
        <taxon>Magnoliopsida</taxon>
        <taxon>Liliopsida</taxon>
        <taxon>Poales</taxon>
        <taxon>Poaceae</taxon>
        <taxon>BOP clade</taxon>
        <taxon>Oryzoideae</taxon>
        <taxon>Oryzeae</taxon>
        <taxon>Oryzinae</taxon>
        <taxon>Oryza</taxon>
        <taxon>Oryza sativa</taxon>
    </lineage>
</organism>
<evidence type="ECO:0000313" key="3">
    <source>
        <dbReference type="Proteomes" id="UP000000763"/>
    </source>
</evidence>
<feature type="compositionally biased region" description="Basic and acidic residues" evidence="1">
    <location>
        <begin position="57"/>
        <end position="68"/>
    </location>
</feature>
<feature type="region of interest" description="Disordered" evidence="1">
    <location>
        <begin position="1"/>
        <end position="32"/>
    </location>
</feature>
<gene>
    <name evidence="2" type="primary">OJ1008_C03.15</name>
</gene>
<feature type="region of interest" description="Disordered" evidence="1">
    <location>
        <begin position="51"/>
        <end position="123"/>
    </location>
</feature>
<dbReference type="EMBL" id="AP005288">
    <property type="protein sequence ID" value="BAD13085.1"/>
    <property type="molecule type" value="Genomic_DNA"/>
</dbReference>
<evidence type="ECO:0000313" key="2">
    <source>
        <dbReference type="EMBL" id="BAD13085.1"/>
    </source>
</evidence>
<dbReference type="AlphaFoldDB" id="Q6Z2Z0"/>
<dbReference type="Proteomes" id="UP000000763">
    <property type="component" value="Chromosome 2"/>
</dbReference>
<reference evidence="3" key="2">
    <citation type="journal article" date="2008" name="Nucleic Acids Res.">
        <title>The rice annotation project database (RAP-DB): 2008 update.</title>
        <authorList>
            <consortium name="The rice annotation project (RAP)"/>
        </authorList>
    </citation>
    <scope>GENOME REANNOTATION</scope>
    <source>
        <strain evidence="3">cv. Nipponbare</strain>
    </source>
</reference>
<name>Q6Z2Z0_ORYSJ</name>
<evidence type="ECO:0000256" key="1">
    <source>
        <dbReference type="SAM" id="MobiDB-lite"/>
    </source>
</evidence>